<dbReference type="PANTHER" id="PTHR46268:SF6">
    <property type="entry name" value="UNIVERSAL STRESS PROTEIN UP12"/>
    <property type="match status" value="1"/>
</dbReference>
<dbReference type="RefSeq" id="WP_344662612.1">
    <property type="nucleotide sequence ID" value="NZ_BAAAQM010000078.1"/>
</dbReference>
<accession>A0ABN2TAJ2</accession>
<evidence type="ECO:0000256" key="1">
    <source>
        <dbReference type="ARBA" id="ARBA00008791"/>
    </source>
</evidence>
<dbReference type="Pfam" id="PF00582">
    <property type="entry name" value="Usp"/>
    <property type="match status" value="2"/>
</dbReference>
<dbReference type="Proteomes" id="UP001499854">
    <property type="component" value="Unassembled WGS sequence"/>
</dbReference>
<feature type="domain" description="UspA" evidence="2">
    <location>
        <begin position="1"/>
        <end position="140"/>
    </location>
</feature>
<comment type="similarity">
    <text evidence="1">Belongs to the universal stress protein A family.</text>
</comment>
<feature type="domain" description="UspA" evidence="2">
    <location>
        <begin position="149"/>
        <end position="290"/>
    </location>
</feature>
<gene>
    <name evidence="3" type="ORF">GCM10009838_81870</name>
</gene>
<protein>
    <submittedName>
        <fullName evidence="3">Universal stress protein</fullName>
    </submittedName>
</protein>
<evidence type="ECO:0000259" key="2">
    <source>
        <dbReference type="Pfam" id="PF00582"/>
    </source>
</evidence>
<comment type="caution">
    <text evidence="3">The sequence shown here is derived from an EMBL/GenBank/DDBJ whole genome shotgun (WGS) entry which is preliminary data.</text>
</comment>
<keyword evidence="4" id="KW-1185">Reference proteome</keyword>
<sequence length="292" mass="30877">MTGPVVVGIDDFEHSEHLITVAAREAEQRGSALWLAHAYHGFAPVTQGVPPDYTPEEIVRDLATSQLTALVPEIRARHSGLHVETAVVTGPAAPALAVLADTASLLVVGGRGRGGLAGQLLGSVALRTLARAHCPVLVVRGVSEQATGRVMLGVDVDDPATGPEVVGFAFEEAALRNAGLYAFHAWEDPSILYTYGSQAFRAEQRTEALKRCHDALAEALAPWQKKYPEVSVTSEVLTGVPTKLLVESTQLVDLVVIGARARHDGEDGMRVGAIAHTVLHHAACPVAVVPDR</sequence>
<evidence type="ECO:0000313" key="4">
    <source>
        <dbReference type="Proteomes" id="UP001499854"/>
    </source>
</evidence>
<dbReference type="SUPFAM" id="SSF52402">
    <property type="entry name" value="Adenine nucleotide alpha hydrolases-like"/>
    <property type="match status" value="2"/>
</dbReference>
<dbReference type="InterPro" id="IPR006015">
    <property type="entry name" value="Universal_stress_UspA"/>
</dbReference>
<organism evidence="3 4">
    <name type="scientific">Catenulispora subtropica</name>
    <dbReference type="NCBI Taxonomy" id="450798"/>
    <lineage>
        <taxon>Bacteria</taxon>
        <taxon>Bacillati</taxon>
        <taxon>Actinomycetota</taxon>
        <taxon>Actinomycetes</taxon>
        <taxon>Catenulisporales</taxon>
        <taxon>Catenulisporaceae</taxon>
        <taxon>Catenulispora</taxon>
    </lineage>
</organism>
<proteinExistence type="inferred from homology"/>
<dbReference type="PANTHER" id="PTHR46268">
    <property type="entry name" value="STRESS RESPONSE PROTEIN NHAX"/>
    <property type="match status" value="1"/>
</dbReference>
<reference evidence="3 4" key="1">
    <citation type="journal article" date="2019" name="Int. J. Syst. Evol. Microbiol.">
        <title>The Global Catalogue of Microorganisms (GCM) 10K type strain sequencing project: providing services to taxonomists for standard genome sequencing and annotation.</title>
        <authorList>
            <consortium name="The Broad Institute Genomics Platform"/>
            <consortium name="The Broad Institute Genome Sequencing Center for Infectious Disease"/>
            <person name="Wu L."/>
            <person name="Ma J."/>
        </authorList>
    </citation>
    <scope>NUCLEOTIDE SEQUENCE [LARGE SCALE GENOMIC DNA]</scope>
    <source>
        <strain evidence="3 4">JCM 16013</strain>
    </source>
</reference>
<dbReference type="InterPro" id="IPR014729">
    <property type="entry name" value="Rossmann-like_a/b/a_fold"/>
</dbReference>
<dbReference type="EMBL" id="BAAAQM010000078">
    <property type="protein sequence ID" value="GAA2003388.1"/>
    <property type="molecule type" value="Genomic_DNA"/>
</dbReference>
<dbReference type="InterPro" id="IPR006016">
    <property type="entry name" value="UspA"/>
</dbReference>
<dbReference type="Gene3D" id="3.40.50.620">
    <property type="entry name" value="HUPs"/>
    <property type="match status" value="2"/>
</dbReference>
<evidence type="ECO:0000313" key="3">
    <source>
        <dbReference type="EMBL" id="GAA2003388.1"/>
    </source>
</evidence>
<name>A0ABN2TAJ2_9ACTN</name>
<dbReference type="PRINTS" id="PR01438">
    <property type="entry name" value="UNVRSLSTRESS"/>
</dbReference>